<organism evidence="1 2">
    <name type="scientific">Datura stramonium</name>
    <name type="common">Jimsonweed</name>
    <name type="synonym">Common thornapple</name>
    <dbReference type="NCBI Taxonomy" id="4076"/>
    <lineage>
        <taxon>Eukaryota</taxon>
        <taxon>Viridiplantae</taxon>
        <taxon>Streptophyta</taxon>
        <taxon>Embryophyta</taxon>
        <taxon>Tracheophyta</taxon>
        <taxon>Spermatophyta</taxon>
        <taxon>Magnoliopsida</taxon>
        <taxon>eudicotyledons</taxon>
        <taxon>Gunneridae</taxon>
        <taxon>Pentapetalae</taxon>
        <taxon>asterids</taxon>
        <taxon>lamiids</taxon>
        <taxon>Solanales</taxon>
        <taxon>Solanaceae</taxon>
        <taxon>Solanoideae</taxon>
        <taxon>Datureae</taxon>
        <taxon>Datura</taxon>
    </lineage>
</organism>
<comment type="caution">
    <text evidence="1">The sequence shown here is derived from an EMBL/GenBank/DDBJ whole genome shotgun (WGS) entry which is preliminary data.</text>
</comment>
<feature type="non-terminal residue" evidence="1">
    <location>
        <position position="126"/>
    </location>
</feature>
<accession>A0ABS8TK58</accession>
<sequence>MTRGPERRYKPHILKPEYDSLQVLKIKEVQSICKPHLPNRGCIPVQLGRFYSQLVREFYASYGAAQRHQKATGTLRYRTCLESVRIIGVQVDYTLKVISMSYFGDDDANAREYPTKLENPKNNYTW</sequence>
<proteinExistence type="predicted"/>
<evidence type="ECO:0000313" key="1">
    <source>
        <dbReference type="EMBL" id="MCD7471274.1"/>
    </source>
</evidence>
<protein>
    <submittedName>
        <fullName evidence="1">Uncharacterized protein</fullName>
    </submittedName>
</protein>
<gene>
    <name evidence="1" type="ORF">HAX54_011608</name>
</gene>
<keyword evidence="2" id="KW-1185">Reference proteome</keyword>
<reference evidence="1 2" key="1">
    <citation type="journal article" date="2021" name="BMC Genomics">
        <title>Datura genome reveals duplications of psychoactive alkaloid biosynthetic genes and high mutation rate following tissue culture.</title>
        <authorList>
            <person name="Rajewski A."/>
            <person name="Carter-House D."/>
            <person name="Stajich J."/>
            <person name="Litt A."/>
        </authorList>
    </citation>
    <scope>NUCLEOTIDE SEQUENCE [LARGE SCALE GENOMIC DNA]</scope>
    <source>
        <strain evidence="1">AR-01</strain>
    </source>
</reference>
<dbReference type="EMBL" id="JACEIK010001663">
    <property type="protein sequence ID" value="MCD7471274.1"/>
    <property type="molecule type" value="Genomic_DNA"/>
</dbReference>
<dbReference type="Proteomes" id="UP000823775">
    <property type="component" value="Unassembled WGS sequence"/>
</dbReference>
<evidence type="ECO:0000313" key="2">
    <source>
        <dbReference type="Proteomes" id="UP000823775"/>
    </source>
</evidence>
<name>A0ABS8TK58_DATST</name>